<evidence type="ECO:0000256" key="1">
    <source>
        <dbReference type="SAM" id="MobiDB-lite"/>
    </source>
</evidence>
<feature type="region of interest" description="Disordered" evidence="1">
    <location>
        <begin position="1"/>
        <end position="24"/>
    </location>
</feature>
<dbReference type="Proteomes" id="UP000614221">
    <property type="component" value="Unassembled WGS sequence"/>
</dbReference>
<reference evidence="2" key="1">
    <citation type="journal article" date="2014" name="Int. J. Syst. Evol. Microbiol.">
        <title>Complete genome sequence of Corynebacterium casei LMG S-19264T (=DSM 44701T), isolated from a smear-ripened cheese.</title>
        <authorList>
            <consortium name="US DOE Joint Genome Institute (JGI-PGF)"/>
            <person name="Walter F."/>
            <person name="Albersmeier A."/>
            <person name="Kalinowski J."/>
            <person name="Ruckert C."/>
        </authorList>
    </citation>
    <scope>NUCLEOTIDE SEQUENCE</scope>
    <source>
        <strain evidence="2">JCM 19018</strain>
    </source>
</reference>
<sequence>MKEAGYLSSTTDSEPSDIRDRGGHGWRIGLKTLVWDAVQENSNPSDYEPKTHPATIHYDLNAWDFVIEYLIEEGHRTRVIYPPFEVCSVSREHRS</sequence>
<gene>
    <name evidence="2" type="ORF">GCM10009067_41830</name>
</gene>
<name>A0A830EXK8_9EURY</name>
<dbReference type="AlphaFoldDB" id="A0A830EXK8"/>
<evidence type="ECO:0000313" key="2">
    <source>
        <dbReference type="EMBL" id="GGK85319.1"/>
    </source>
</evidence>
<accession>A0A830EXK8</accession>
<organism evidence="2 3">
    <name type="scientific">Haloarcula sebkhae</name>
    <dbReference type="NCBI Taxonomy" id="932660"/>
    <lineage>
        <taxon>Archaea</taxon>
        <taxon>Methanobacteriati</taxon>
        <taxon>Methanobacteriota</taxon>
        <taxon>Stenosarchaea group</taxon>
        <taxon>Halobacteria</taxon>
        <taxon>Halobacteriales</taxon>
        <taxon>Haloarculaceae</taxon>
        <taxon>Haloarcula</taxon>
    </lineage>
</organism>
<evidence type="ECO:0000313" key="3">
    <source>
        <dbReference type="Proteomes" id="UP000614221"/>
    </source>
</evidence>
<dbReference type="EMBL" id="BMPD01000015">
    <property type="protein sequence ID" value="GGK85319.1"/>
    <property type="molecule type" value="Genomic_DNA"/>
</dbReference>
<protein>
    <submittedName>
        <fullName evidence="2">Uncharacterized protein</fullName>
    </submittedName>
</protein>
<comment type="caution">
    <text evidence="2">The sequence shown here is derived from an EMBL/GenBank/DDBJ whole genome shotgun (WGS) entry which is preliminary data.</text>
</comment>
<proteinExistence type="predicted"/>
<reference evidence="2" key="2">
    <citation type="submission" date="2020-09" db="EMBL/GenBank/DDBJ databases">
        <authorList>
            <person name="Sun Q."/>
            <person name="Ohkuma M."/>
        </authorList>
    </citation>
    <scope>NUCLEOTIDE SEQUENCE</scope>
    <source>
        <strain evidence="2">JCM 19018</strain>
    </source>
</reference>